<dbReference type="Proteomes" id="UP000011991">
    <property type="component" value="Unassembled WGS sequence"/>
</dbReference>
<reference evidence="1 2" key="1">
    <citation type="journal article" date="2013" name="Mar. Genomics">
        <title>Expression of sulfatases in Rhodopirellula baltica and the diversity of sulfatases in the genus Rhodopirellula.</title>
        <authorList>
            <person name="Wegner C.E."/>
            <person name="Richter-Heitmann T."/>
            <person name="Klindworth A."/>
            <person name="Klockow C."/>
            <person name="Richter M."/>
            <person name="Achstetter T."/>
            <person name="Glockner F.O."/>
            <person name="Harder J."/>
        </authorList>
    </citation>
    <scope>NUCLEOTIDE SEQUENCE [LARGE SCALE GENOMIC DNA]</scope>
    <source>
        <strain evidence="1 2">SM1</strain>
    </source>
</reference>
<gene>
    <name evidence="1" type="ORF">RMSM_06917</name>
</gene>
<proteinExistence type="predicted"/>
<comment type="caution">
    <text evidence="1">The sequence shown here is derived from an EMBL/GenBank/DDBJ whole genome shotgun (WGS) entry which is preliminary data.</text>
</comment>
<sequence length="47" mass="5507">MPVLHAVWRRIVARRVLMLGAVIIDDLLFFKMDAIEEQFYARCVSGR</sequence>
<dbReference type="RefSeq" id="WP_008707412.1">
    <property type="nucleotide sequence ID" value="NZ_ANOG01000988.1"/>
</dbReference>
<dbReference type="EMBL" id="ANOG01000988">
    <property type="protein sequence ID" value="EMI16163.1"/>
    <property type="molecule type" value="Genomic_DNA"/>
</dbReference>
<evidence type="ECO:0000313" key="2">
    <source>
        <dbReference type="Proteomes" id="UP000011991"/>
    </source>
</evidence>
<dbReference type="AlphaFoldDB" id="M5R9J0"/>
<name>M5R9J0_9BACT</name>
<evidence type="ECO:0000313" key="1">
    <source>
        <dbReference type="EMBL" id="EMI16163.1"/>
    </source>
</evidence>
<dbReference type="PATRIC" id="fig|1265738.3.peg.6904"/>
<accession>M5R9J0</accession>
<organism evidence="1 2">
    <name type="scientific">Rhodopirellula maiorica SM1</name>
    <dbReference type="NCBI Taxonomy" id="1265738"/>
    <lineage>
        <taxon>Bacteria</taxon>
        <taxon>Pseudomonadati</taxon>
        <taxon>Planctomycetota</taxon>
        <taxon>Planctomycetia</taxon>
        <taxon>Pirellulales</taxon>
        <taxon>Pirellulaceae</taxon>
        <taxon>Novipirellula</taxon>
    </lineage>
</organism>
<protein>
    <submittedName>
        <fullName evidence="1">Uncharacterized protein</fullName>
    </submittedName>
</protein>
<keyword evidence="2" id="KW-1185">Reference proteome</keyword>